<evidence type="ECO:0000313" key="3">
    <source>
        <dbReference type="EMBL" id="KKY15891.1"/>
    </source>
</evidence>
<dbReference type="AlphaFoldDB" id="A0A0G2E0K9"/>
<evidence type="ECO:0000259" key="2">
    <source>
        <dbReference type="PROSITE" id="PS50263"/>
    </source>
</evidence>
<keyword evidence="1 3" id="KW-0378">Hydrolase</keyword>
<dbReference type="Pfam" id="PF00795">
    <property type="entry name" value="CN_hydrolase"/>
    <property type="match status" value="1"/>
</dbReference>
<accession>A0A0G2E0K9</accession>
<dbReference type="SUPFAM" id="SSF56317">
    <property type="entry name" value="Carbon-nitrogen hydrolase"/>
    <property type="match status" value="1"/>
</dbReference>
<comment type="caution">
    <text evidence="3">The sequence shown here is derived from an EMBL/GenBank/DDBJ whole genome shotgun (WGS) entry which is preliminary data.</text>
</comment>
<evidence type="ECO:0000313" key="4">
    <source>
        <dbReference type="Proteomes" id="UP000053317"/>
    </source>
</evidence>
<feature type="domain" description="CN hydrolase" evidence="2">
    <location>
        <begin position="5"/>
        <end position="327"/>
    </location>
</feature>
<keyword evidence="4" id="KW-1185">Reference proteome</keyword>
<dbReference type="PANTHER" id="PTHR43674">
    <property type="entry name" value="NITRILASE C965.09-RELATED"/>
    <property type="match status" value="1"/>
</dbReference>
<dbReference type="PROSITE" id="PS50263">
    <property type="entry name" value="CN_HYDROLASE"/>
    <property type="match status" value="1"/>
</dbReference>
<dbReference type="InterPro" id="IPR050345">
    <property type="entry name" value="Aliph_Amidase/BUP"/>
</dbReference>
<reference evidence="3 4" key="1">
    <citation type="submission" date="2015-05" db="EMBL/GenBank/DDBJ databases">
        <title>Distinctive expansion of gene families associated with plant cell wall degradation and secondary metabolism in the genomes of grapevine trunk pathogens.</title>
        <authorList>
            <person name="Lawrence D.P."/>
            <person name="Travadon R."/>
            <person name="Rolshausen P.E."/>
            <person name="Baumgartner K."/>
        </authorList>
    </citation>
    <scope>NUCLEOTIDE SEQUENCE [LARGE SCALE GENOMIC DNA]</scope>
    <source>
        <strain evidence="3">UCRPC4</strain>
    </source>
</reference>
<organism evidence="3 4">
    <name type="scientific">Phaeomoniella chlamydospora</name>
    <name type="common">Phaeoacremonium chlamydosporum</name>
    <dbReference type="NCBI Taxonomy" id="158046"/>
    <lineage>
        <taxon>Eukaryota</taxon>
        <taxon>Fungi</taxon>
        <taxon>Dikarya</taxon>
        <taxon>Ascomycota</taxon>
        <taxon>Pezizomycotina</taxon>
        <taxon>Eurotiomycetes</taxon>
        <taxon>Chaetothyriomycetidae</taxon>
        <taxon>Phaeomoniellales</taxon>
        <taxon>Phaeomoniellaceae</taxon>
        <taxon>Phaeomoniella</taxon>
    </lineage>
</organism>
<dbReference type="Proteomes" id="UP000053317">
    <property type="component" value="Unassembled WGS sequence"/>
</dbReference>
<dbReference type="EMBL" id="LCWF01000171">
    <property type="protein sequence ID" value="KKY15891.1"/>
    <property type="molecule type" value="Genomic_DNA"/>
</dbReference>
<reference evidence="3 4" key="2">
    <citation type="submission" date="2015-05" db="EMBL/GenBank/DDBJ databases">
        <authorList>
            <person name="Morales-Cruz A."/>
            <person name="Amrine K.C."/>
            <person name="Cantu D."/>
        </authorList>
    </citation>
    <scope>NUCLEOTIDE SEQUENCE [LARGE SCALE GENOMIC DNA]</scope>
    <source>
        <strain evidence="3">UCRPC4</strain>
    </source>
</reference>
<dbReference type="OrthoDB" id="412018at2759"/>
<dbReference type="Gene3D" id="3.60.110.10">
    <property type="entry name" value="Carbon-nitrogen hydrolase"/>
    <property type="match status" value="1"/>
</dbReference>
<evidence type="ECO:0000256" key="1">
    <source>
        <dbReference type="ARBA" id="ARBA00022801"/>
    </source>
</evidence>
<sequence length="365" mass="40233">MPRNIVVAGAQMGAVDTTTPRTEVLDRMIKLLSEAQSKGAKLVVYPECAFTTFFPRHLITNKDDLEKWFEHDVNGDPTLAPNMKPLFDKAREYGIDISVGYAEHDTSRPEEEHVHYNTAVYFSAAAGKIVSKYRKVHLPGTVEPYATPGATQQLEKRYFRPGNLGFEAFRAPGLLPDAAKKPQANGTVNGDSPIPSHAYGTGDPIVGTLICNDRRWAEAWRCYGLQGVEVVLCGYNTTGWAPDLLGTNKKIKTKEDAYNEALSHNQLSMQHGSYTNACFSIAVARCGMDDGKYPLIGGSCIVDPDGDVIAKAKTMDQDELIVAEIDLDDCKRGKGKVFAFERHRRPEAYGRMVYQTGVVEPPLLS</sequence>
<dbReference type="PANTHER" id="PTHR43674:SF12">
    <property type="entry name" value="NITRILASE C965.09-RELATED"/>
    <property type="match status" value="1"/>
</dbReference>
<proteinExistence type="predicted"/>
<name>A0A0G2E0K9_PHACM</name>
<dbReference type="InterPro" id="IPR003010">
    <property type="entry name" value="C-N_Hydrolase"/>
</dbReference>
<dbReference type="GO" id="GO:0016811">
    <property type="term" value="F:hydrolase activity, acting on carbon-nitrogen (but not peptide) bonds, in linear amides"/>
    <property type="evidence" value="ECO:0007669"/>
    <property type="project" value="TreeGrafter"/>
</dbReference>
<gene>
    <name evidence="3" type="ORF">UCRPC4_g06077</name>
</gene>
<dbReference type="InterPro" id="IPR036526">
    <property type="entry name" value="C-N_Hydrolase_sf"/>
</dbReference>
<protein>
    <submittedName>
        <fullName evidence="3">Putative n-carbamoyl-d-amino acid hydrolase</fullName>
    </submittedName>
</protein>